<keyword evidence="2" id="KW-1185">Reference proteome</keyword>
<sequence length="265" mass="29785">MESEPHVPPSELYTDWEEEKPKLKDESGGVSNPEPQLFSHHSPAGSRPDGKKEDETEPAEPNSSGPVNWLAPVEDDEGPDEAPGKCRRRLAFEVARRSLSAMLDSDSNDKKGNEVLQQVPGTNIHSLRFKARAEHHLVKLKAVSPHQRNPKHFACEMCGKVFISRRDRERHNRMHSGEKPFSCPHCHRSFSDRANMCKHMLIHSGVKPYICPDCGKGFSEKGNLRRHRGMIHGSIPKAHCKDCPKSYVEKSGLDRHIRSGACPGR</sequence>
<protein>
    <submittedName>
        <fullName evidence="1">Uncharacterized protein</fullName>
    </submittedName>
</protein>
<gene>
    <name evidence="1" type="ORF">DPEC_G00027550</name>
</gene>
<dbReference type="EMBL" id="CM055729">
    <property type="protein sequence ID" value="KAJ8015576.1"/>
    <property type="molecule type" value="Genomic_DNA"/>
</dbReference>
<name>A0ACC2HIM4_DALPE</name>
<evidence type="ECO:0000313" key="1">
    <source>
        <dbReference type="EMBL" id="KAJ8015576.1"/>
    </source>
</evidence>
<proteinExistence type="predicted"/>
<organism evidence="1 2">
    <name type="scientific">Dallia pectoralis</name>
    <name type="common">Alaska blackfish</name>
    <dbReference type="NCBI Taxonomy" id="75939"/>
    <lineage>
        <taxon>Eukaryota</taxon>
        <taxon>Metazoa</taxon>
        <taxon>Chordata</taxon>
        <taxon>Craniata</taxon>
        <taxon>Vertebrata</taxon>
        <taxon>Euteleostomi</taxon>
        <taxon>Actinopterygii</taxon>
        <taxon>Neopterygii</taxon>
        <taxon>Teleostei</taxon>
        <taxon>Protacanthopterygii</taxon>
        <taxon>Esociformes</taxon>
        <taxon>Umbridae</taxon>
        <taxon>Dallia</taxon>
    </lineage>
</organism>
<comment type="caution">
    <text evidence="1">The sequence shown here is derived from an EMBL/GenBank/DDBJ whole genome shotgun (WGS) entry which is preliminary data.</text>
</comment>
<evidence type="ECO:0000313" key="2">
    <source>
        <dbReference type="Proteomes" id="UP001157502"/>
    </source>
</evidence>
<dbReference type="Proteomes" id="UP001157502">
    <property type="component" value="Chromosome 2"/>
</dbReference>
<accession>A0ACC2HIM4</accession>
<reference evidence="1" key="1">
    <citation type="submission" date="2021-05" db="EMBL/GenBank/DDBJ databases">
        <authorList>
            <person name="Pan Q."/>
            <person name="Jouanno E."/>
            <person name="Zahm M."/>
            <person name="Klopp C."/>
            <person name="Cabau C."/>
            <person name="Louis A."/>
            <person name="Berthelot C."/>
            <person name="Parey E."/>
            <person name="Roest Crollius H."/>
            <person name="Montfort J."/>
            <person name="Robinson-Rechavi M."/>
            <person name="Bouchez O."/>
            <person name="Lampietro C."/>
            <person name="Lopez Roques C."/>
            <person name="Donnadieu C."/>
            <person name="Postlethwait J."/>
            <person name="Bobe J."/>
            <person name="Dillon D."/>
            <person name="Chandos A."/>
            <person name="von Hippel F."/>
            <person name="Guiguen Y."/>
        </authorList>
    </citation>
    <scope>NUCLEOTIDE SEQUENCE</scope>
    <source>
        <strain evidence="1">YG-Jan2019</strain>
    </source>
</reference>